<sequence length="306" mass="35782">MIIVRVAGGLGNQMQQYAMYRKLKSLGKNVKLDLSWFDADNQKGLAAPRQCELKLFKNLPMDICLVDERDKYIKRNVLVKALNKLVPATSKIFEESRMYHPEVLDFEDKYLKGFFLCNKYYADIMPDLQNDFVFPTHSDDRMQKRNEALMEEMMSINGGESVSIHLRRGDYITQKANLDLFGNIATDEYYDAAVSYVLDKSPDAHFYIFSNDPEYAMNKYPDRDRYTIVTGNDGPDSLLDMQLMSKCKYNICANSTFSFWGARLNTRKDKVMIRTYKMRNNQEVQTEPMHDYWQNWVLIDENGIIK</sequence>
<comment type="caution">
    <text evidence="3">The sequence shown here is derived from an EMBL/GenBank/DDBJ whole genome shotgun (WGS) entry which is preliminary data.</text>
</comment>
<dbReference type="Proteomes" id="UP000245488">
    <property type="component" value="Chromosome"/>
</dbReference>
<dbReference type="GO" id="GO:0008107">
    <property type="term" value="F:galactoside 2-alpha-L-fucosyltransferase activity"/>
    <property type="evidence" value="ECO:0007669"/>
    <property type="project" value="InterPro"/>
</dbReference>
<dbReference type="Gene3D" id="3.40.50.11350">
    <property type="match status" value="1"/>
</dbReference>
<dbReference type="AlphaFoldDB" id="A0A317FX45"/>
<gene>
    <name evidence="3" type="ORF">CPT75_03570</name>
</gene>
<keyword evidence="1 3" id="KW-0328">Glycosyltransferase</keyword>
<keyword evidence="2 3" id="KW-0808">Transferase</keyword>
<dbReference type="CDD" id="cd11301">
    <property type="entry name" value="Fut1_Fut2_like"/>
    <property type="match status" value="1"/>
</dbReference>
<dbReference type="Pfam" id="PF01531">
    <property type="entry name" value="Glyco_transf_11"/>
    <property type="match status" value="1"/>
</dbReference>
<dbReference type="GO" id="GO:0016020">
    <property type="term" value="C:membrane"/>
    <property type="evidence" value="ECO:0007669"/>
    <property type="project" value="InterPro"/>
</dbReference>
<evidence type="ECO:0000256" key="2">
    <source>
        <dbReference type="ARBA" id="ARBA00022679"/>
    </source>
</evidence>
<reference evidence="3 4" key="1">
    <citation type="submission" date="2017-09" db="EMBL/GenBank/DDBJ databases">
        <title>High-quality draft genome sequence of Butyrivibrio fibrisolvens INBov1, isolated from cow rumen.</title>
        <authorList>
            <person name="Rodriguez Hernaez J."/>
            <person name="Rivarola M."/>
            <person name="Paniego N."/>
            <person name="Cravero S."/>
            <person name="Ceron Cucchi M."/>
            <person name="Martinez M.C."/>
        </authorList>
    </citation>
    <scope>NUCLEOTIDE SEQUENCE [LARGE SCALE GENOMIC DNA]</scope>
    <source>
        <strain evidence="3 4">INBov1</strain>
    </source>
</reference>
<name>A0A317FX45_BUTFI</name>
<evidence type="ECO:0000313" key="3">
    <source>
        <dbReference type="EMBL" id="PWT26264.1"/>
    </source>
</evidence>
<dbReference type="InterPro" id="IPR002516">
    <property type="entry name" value="Glyco_trans_11"/>
</dbReference>
<evidence type="ECO:0000256" key="1">
    <source>
        <dbReference type="ARBA" id="ARBA00022676"/>
    </source>
</evidence>
<keyword evidence="4" id="KW-1185">Reference proteome</keyword>
<accession>A0A317FX45</accession>
<protein>
    <submittedName>
        <fullName evidence="3">Alpha-1,2-fucosyltransferase</fullName>
    </submittedName>
</protein>
<dbReference type="PANTHER" id="PTHR11927">
    <property type="entry name" value="GALACTOSIDE 2-L-FUCOSYLTRANSFERASE"/>
    <property type="match status" value="1"/>
</dbReference>
<organism evidence="3 4">
    <name type="scientific">Butyrivibrio fibrisolvens</name>
    <dbReference type="NCBI Taxonomy" id="831"/>
    <lineage>
        <taxon>Bacteria</taxon>
        <taxon>Bacillati</taxon>
        <taxon>Bacillota</taxon>
        <taxon>Clostridia</taxon>
        <taxon>Lachnospirales</taxon>
        <taxon>Lachnospiraceae</taxon>
        <taxon>Butyrivibrio</taxon>
    </lineage>
</organism>
<proteinExistence type="predicted"/>
<dbReference type="PANTHER" id="PTHR11927:SF9">
    <property type="entry name" value="L-FUCOSYLTRANSFERASE"/>
    <property type="match status" value="1"/>
</dbReference>
<evidence type="ECO:0000313" key="4">
    <source>
        <dbReference type="Proteomes" id="UP000245488"/>
    </source>
</evidence>
<dbReference type="RefSeq" id="WP_110072136.1">
    <property type="nucleotide sequence ID" value="NZ_CM009896.1"/>
</dbReference>
<dbReference type="EMBL" id="NXNG01000001">
    <property type="protein sequence ID" value="PWT26264.1"/>
    <property type="molecule type" value="Genomic_DNA"/>
</dbReference>
<dbReference type="GO" id="GO:0005975">
    <property type="term" value="P:carbohydrate metabolic process"/>
    <property type="evidence" value="ECO:0007669"/>
    <property type="project" value="InterPro"/>
</dbReference>